<evidence type="ECO:0000313" key="2">
    <source>
        <dbReference type="EMBL" id="OQP52876.1"/>
    </source>
</evidence>
<reference evidence="3" key="1">
    <citation type="submission" date="2016-04" db="EMBL/GenBank/DDBJ databases">
        <authorList>
            <person name="Chen L."/>
            <person name="Zhuang W."/>
            <person name="Wang G."/>
        </authorList>
    </citation>
    <scope>NUCLEOTIDE SEQUENCE [LARGE SCALE GENOMIC DNA]</scope>
    <source>
        <strain evidence="3">17621</strain>
    </source>
</reference>
<accession>A0A1V9F3P0</accession>
<sequence length="62" mass="6783">MSVKELVESTAETAGRRMFGNGPNRAIQSVPKQHSKIRGILMVATAIMLISSGLKMLKNRNN</sequence>
<dbReference type="Proteomes" id="UP000192610">
    <property type="component" value="Unassembled WGS sequence"/>
</dbReference>
<dbReference type="EMBL" id="LVXG01000007">
    <property type="protein sequence ID" value="OQP52876.1"/>
    <property type="molecule type" value="Genomic_DNA"/>
</dbReference>
<name>A0A1V9F3P0_9BACT</name>
<dbReference type="STRING" id="354355.SAMN05660816_04809"/>
<keyword evidence="1" id="KW-1133">Transmembrane helix</keyword>
<feature type="transmembrane region" description="Helical" evidence="1">
    <location>
        <begin position="39"/>
        <end position="57"/>
    </location>
</feature>
<keyword evidence="1" id="KW-0472">Membrane</keyword>
<dbReference type="AlphaFoldDB" id="A0A1V9F3P0"/>
<proteinExistence type="predicted"/>
<organism evidence="2 3">
    <name type="scientific">Niastella yeongjuensis</name>
    <dbReference type="NCBI Taxonomy" id="354355"/>
    <lineage>
        <taxon>Bacteria</taxon>
        <taxon>Pseudomonadati</taxon>
        <taxon>Bacteroidota</taxon>
        <taxon>Chitinophagia</taxon>
        <taxon>Chitinophagales</taxon>
        <taxon>Chitinophagaceae</taxon>
        <taxon>Niastella</taxon>
    </lineage>
</organism>
<dbReference type="RefSeq" id="WP_081197976.1">
    <property type="nucleotide sequence ID" value="NZ_FOCZ01000009.1"/>
</dbReference>
<evidence type="ECO:0000256" key="1">
    <source>
        <dbReference type="SAM" id="Phobius"/>
    </source>
</evidence>
<keyword evidence="3" id="KW-1185">Reference proteome</keyword>
<keyword evidence="1" id="KW-0812">Transmembrane</keyword>
<protein>
    <submittedName>
        <fullName evidence="2">Uncharacterized protein</fullName>
    </submittedName>
</protein>
<gene>
    <name evidence="2" type="ORF">A4H97_24595</name>
</gene>
<dbReference type="OrthoDB" id="9931193at2"/>
<evidence type="ECO:0000313" key="3">
    <source>
        <dbReference type="Proteomes" id="UP000192610"/>
    </source>
</evidence>
<comment type="caution">
    <text evidence="2">The sequence shown here is derived from an EMBL/GenBank/DDBJ whole genome shotgun (WGS) entry which is preliminary data.</text>
</comment>